<dbReference type="GO" id="GO:0005085">
    <property type="term" value="F:guanyl-nucleotide exchange factor activity"/>
    <property type="evidence" value="ECO:0007669"/>
    <property type="project" value="UniProtKB-KW"/>
</dbReference>
<reference evidence="10 11" key="1">
    <citation type="submission" date="2023-10" db="EMBL/GenBank/DDBJ databases">
        <title>Draft Genome Sequence of Candida saopaulonensis from a very Premature Infant with Sepsis.</title>
        <authorList>
            <person name="Ning Y."/>
            <person name="Dai R."/>
            <person name="Xiao M."/>
            <person name="Xu Y."/>
            <person name="Yan Q."/>
            <person name="Zhang L."/>
        </authorList>
    </citation>
    <scope>NUCLEOTIDE SEQUENCE [LARGE SCALE GENOMIC DNA]</scope>
    <source>
        <strain evidence="10 11">19XY460</strain>
    </source>
</reference>
<keyword evidence="2" id="KW-0131">Cell cycle</keyword>
<dbReference type="InterPro" id="IPR036028">
    <property type="entry name" value="SH3-like_dom_sf"/>
</dbReference>
<protein>
    <recommendedName>
        <fullName evidence="12">Cell division control protein 25</fullName>
    </recommendedName>
</protein>
<evidence type="ECO:0000256" key="3">
    <source>
        <dbReference type="ARBA" id="ARBA00022658"/>
    </source>
</evidence>
<feature type="compositionally biased region" description="Low complexity" evidence="6">
    <location>
        <begin position="223"/>
        <end position="243"/>
    </location>
</feature>
<dbReference type="Gene3D" id="2.30.30.40">
    <property type="entry name" value="SH3 Domains"/>
    <property type="match status" value="1"/>
</dbReference>
<feature type="region of interest" description="Disordered" evidence="6">
    <location>
        <begin position="508"/>
        <end position="539"/>
    </location>
</feature>
<dbReference type="CDD" id="cd06224">
    <property type="entry name" value="REM"/>
    <property type="match status" value="1"/>
</dbReference>
<dbReference type="InterPro" id="IPR000651">
    <property type="entry name" value="Ras-like_Gua-exchang_fac_N"/>
</dbReference>
<dbReference type="InterPro" id="IPR036964">
    <property type="entry name" value="RASGEF_cat_dom_sf"/>
</dbReference>
<evidence type="ECO:0000259" key="7">
    <source>
        <dbReference type="PROSITE" id="PS50002"/>
    </source>
</evidence>
<dbReference type="GO" id="GO:0051301">
    <property type="term" value="P:cell division"/>
    <property type="evidence" value="ECO:0007669"/>
    <property type="project" value="UniProtKB-KW"/>
</dbReference>
<evidence type="ECO:0000259" key="9">
    <source>
        <dbReference type="PROSITE" id="PS50212"/>
    </source>
</evidence>
<sequence>MSYDDLAPDAVPAVQDENSIERQIKCLDTVIALYDFPGTQPSHLSLDIGDTVYVLLKNESGWWDGVITNNAGKVCRGWFPENYVRSVNYVQPVLNKLQTNKEIDSITAANTAANVLIPLFTSLLQKNFLDSNKEASNSNSRKNSVVSFASSEVSIPSEKMRRQERADKDESTSHKKESEATIHPLKKESDATIHPFKKESDATIHHFAAHQASLASTVSMPESGTSVCHSHGSSSHSAAYSPHDSSDRVKFTSVEDAEILVADLKQSTGENVMWLPRITDQGDIAYYSEVLDIYCDMLPLGPMIPSIDCKGGKVTMPTLGAIEDISVISRLDYPSFYDNQPTTSSLRSNLSIAKAFEGSKRDSESSIISQTSSSSYHHFGQPFFITPGLFYEHYSDIGHWTDLKKRFLFLLDLTWKALRDSNKQLFGVHFAQLTKLILMVMSAARLTQGEFMDTALEKSIRHKLRRLSEAFAQMYINGLLHLRVMLHTQGPIEMDYFNFNIHSLNSSTATTPQQRVNSHGSDATYTGPRSSSETSFPRQNLLTEDELADSYMHQINEDVSVIKSKMTSLIDIFHELSNDKKVYKRDYDQSDASEDEGEDRTNVLPQVYPRFITNEFNGGNWCNPFFSGAHKVLNLSGDQLKNKYHLKVIIDNSAYEKAKTHSEELTKVSNDVLKYFEPERQKRYYNETLLNERNEHILRVMYRYLHHASVFIDLLESLDFTVFCLIKRYPSFDSVGEIKTDSTGSRNESIESNLTFDYPIVLDFFQLKHKFHYLLSRIITQSQSLTLEDPDSFTAMKEEESVLYGRDQIKDHLEKSARLLGNILMKQIQQHAEDRFASSLDLVVSELLHESSELCNSILATIKLLVDERETVLNYATRVMHDDFNVDLLLTESNNTAADNRGDDSGGQYFSGKPRNDSTSWYLEGDDEYDLLLDASGNIRGGTKEALVAHLTHHELFDVQFNSVFLTSFATMLPLVELIHLLINRFMIEAPEGLSYEEFLTWREKKQSKIRQRVLNVMNSIIETHWCESYKSRVALHRWLEFLNQPEVQTHAITASLVAQIKKILNNEIIKTETIPQLTGKPPAPLVKGFSLRKIKLVDIEYIELARQLTLREFELFRGITKLACIHKVWGKKSGLAESIEHISNFIKASNQLTNFVAYMIVRKEDQRKRVQVIRYFVNVAEKCHQYNNYSSMTAIISALYSSPIHRLKKTWSLVSKDTLLKLENMNKLMNSSRNFNEYRDMLKFVTSEPCLPFFGVYLSDLTFIYHGNPDHLLKRTRMINFAKRAKTAHIVFGMERFKQIGFNFVTVPEIQLYLDTWFERSPTIQEQYQISLAMEPREELRHQHSHHS</sequence>
<dbReference type="PROSITE" id="PS50212">
    <property type="entry name" value="RASGEF_NTER"/>
    <property type="match status" value="1"/>
</dbReference>
<evidence type="ECO:0000256" key="4">
    <source>
        <dbReference type="PROSITE-ProRule" id="PRU00168"/>
    </source>
</evidence>
<dbReference type="SMART" id="SM00326">
    <property type="entry name" value="SH3"/>
    <property type="match status" value="1"/>
</dbReference>
<dbReference type="SMART" id="SM00147">
    <property type="entry name" value="RasGEF"/>
    <property type="match status" value="1"/>
</dbReference>
<organism evidence="10 11">
    <name type="scientific">Australozyma saopauloensis</name>
    <dbReference type="NCBI Taxonomy" id="291208"/>
    <lineage>
        <taxon>Eukaryota</taxon>
        <taxon>Fungi</taxon>
        <taxon>Dikarya</taxon>
        <taxon>Ascomycota</taxon>
        <taxon>Saccharomycotina</taxon>
        <taxon>Pichiomycetes</taxon>
        <taxon>Metschnikowiaceae</taxon>
        <taxon>Australozyma</taxon>
    </lineage>
</organism>
<dbReference type="PANTHER" id="PTHR23113">
    <property type="entry name" value="GUANINE NUCLEOTIDE EXCHANGE FACTOR"/>
    <property type="match status" value="1"/>
</dbReference>
<keyword evidence="2" id="KW-0132">Cell division</keyword>
<keyword evidence="11" id="KW-1185">Reference proteome</keyword>
<name>A0AAX4H831_9ASCO</name>
<dbReference type="Pfam" id="PF00618">
    <property type="entry name" value="RasGEF_N"/>
    <property type="match status" value="1"/>
</dbReference>
<feature type="compositionally biased region" description="Low complexity" evidence="6">
    <location>
        <begin position="136"/>
        <end position="147"/>
    </location>
</feature>
<evidence type="ECO:0000256" key="6">
    <source>
        <dbReference type="SAM" id="MobiDB-lite"/>
    </source>
</evidence>
<evidence type="ECO:0000256" key="2">
    <source>
        <dbReference type="ARBA" id="ARBA00022618"/>
    </source>
</evidence>
<dbReference type="CDD" id="cd00155">
    <property type="entry name" value="RasGEF"/>
    <property type="match status" value="1"/>
</dbReference>
<keyword evidence="3 4" id="KW-0344">Guanine-nucleotide releasing factor</keyword>
<gene>
    <name evidence="10" type="ORF">PUMCH_002034</name>
</gene>
<dbReference type="KEGG" id="asau:88173099"/>
<dbReference type="RefSeq" id="XP_062877128.1">
    <property type="nucleotide sequence ID" value="XM_063021058.1"/>
</dbReference>
<dbReference type="SUPFAM" id="SSF48366">
    <property type="entry name" value="Ras GEF"/>
    <property type="match status" value="1"/>
</dbReference>
<dbReference type="PROSITE" id="PS50002">
    <property type="entry name" value="SH3"/>
    <property type="match status" value="1"/>
</dbReference>
<keyword evidence="1 5" id="KW-0728">SH3 domain</keyword>
<dbReference type="InterPro" id="IPR001895">
    <property type="entry name" value="RASGEF_cat_dom"/>
</dbReference>
<dbReference type="InterPro" id="IPR008937">
    <property type="entry name" value="Ras-like_GEF"/>
</dbReference>
<dbReference type="Gene3D" id="1.20.870.10">
    <property type="entry name" value="Son of sevenless (SoS) protein Chain: S domain 1"/>
    <property type="match status" value="1"/>
</dbReference>
<evidence type="ECO:0000313" key="10">
    <source>
        <dbReference type="EMBL" id="WPK24745.1"/>
    </source>
</evidence>
<dbReference type="Pfam" id="PF00018">
    <property type="entry name" value="SH3_1"/>
    <property type="match status" value="1"/>
</dbReference>
<evidence type="ECO:0000256" key="1">
    <source>
        <dbReference type="ARBA" id="ARBA00022443"/>
    </source>
</evidence>
<accession>A0AAX4H831</accession>
<dbReference type="EMBL" id="CP138895">
    <property type="protein sequence ID" value="WPK24745.1"/>
    <property type="molecule type" value="Genomic_DNA"/>
</dbReference>
<feature type="domain" description="N-terminal Ras-GEF" evidence="9">
    <location>
        <begin position="935"/>
        <end position="1066"/>
    </location>
</feature>
<dbReference type="Proteomes" id="UP001338582">
    <property type="component" value="Chromosome 2"/>
</dbReference>
<feature type="domain" description="SH3" evidence="7">
    <location>
        <begin position="25"/>
        <end position="89"/>
    </location>
</feature>
<dbReference type="Gene3D" id="1.10.840.10">
    <property type="entry name" value="Ras guanine-nucleotide exchange factors catalytic domain"/>
    <property type="match status" value="1"/>
</dbReference>
<evidence type="ECO:0000259" key="8">
    <source>
        <dbReference type="PROSITE" id="PS50009"/>
    </source>
</evidence>
<dbReference type="SMART" id="SM00229">
    <property type="entry name" value="RasGEFN"/>
    <property type="match status" value="1"/>
</dbReference>
<dbReference type="SUPFAM" id="SSF50044">
    <property type="entry name" value="SH3-domain"/>
    <property type="match status" value="1"/>
</dbReference>
<feature type="region of interest" description="Disordered" evidence="6">
    <location>
        <begin position="132"/>
        <end position="193"/>
    </location>
</feature>
<proteinExistence type="predicted"/>
<feature type="domain" description="Ras-GEF" evidence="8">
    <location>
        <begin position="1101"/>
        <end position="1338"/>
    </location>
</feature>
<dbReference type="Pfam" id="PF00617">
    <property type="entry name" value="RasGEF"/>
    <property type="match status" value="1"/>
</dbReference>
<evidence type="ECO:0008006" key="12">
    <source>
        <dbReference type="Google" id="ProtNLM"/>
    </source>
</evidence>
<feature type="compositionally biased region" description="Basic and acidic residues" evidence="6">
    <location>
        <begin position="158"/>
        <end position="193"/>
    </location>
</feature>
<dbReference type="PROSITE" id="PS50009">
    <property type="entry name" value="RASGEF_CAT"/>
    <property type="match status" value="1"/>
</dbReference>
<evidence type="ECO:0000313" key="11">
    <source>
        <dbReference type="Proteomes" id="UP001338582"/>
    </source>
</evidence>
<dbReference type="GO" id="GO:0005886">
    <property type="term" value="C:plasma membrane"/>
    <property type="evidence" value="ECO:0007669"/>
    <property type="project" value="TreeGrafter"/>
</dbReference>
<dbReference type="GeneID" id="88173099"/>
<dbReference type="InterPro" id="IPR001452">
    <property type="entry name" value="SH3_domain"/>
</dbReference>
<evidence type="ECO:0000256" key="5">
    <source>
        <dbReference type="PROSITE-ProRule" id="PRU00192"/>
    </source>
</evidence>
<dbReference type="PANTHER" id="PTHR23113:SF368">
    <property type="entry name" value="CELL DIVISION CONTROL PROTEIN 25"/>
    <property type="match status" value="1"/>
</dbReference>
<dbReference type="GO" id="GO:0007265">
    <property type="term" value="P:Ras protein signal transduction"/>
    <property type="evidence" value="ECO:0007669"/>
    <property type="project" value="TreeGrafter"/>
</dbReference>
<dbReference type="CDD" id="cd11883">
    <property type="entry name" value="SH3_Sdc25"/>
    <property type="match status" value="1"/>
</dbReference>
<dbReference type="InterPro" id="IPR023578">
    <property type="entry name" value="Ras_GEF_dom_sf"/>
</dbReference>
<feature type="region of interest" description="Disordered" evidence="6">
    <location>
        <begin position="221"/>
        <end position="246"/>
    </location>
</feature>